<dbReference type="RefSeq" id="WP_382357406.1">
    <property type="nucleotide sequence ID" value="NZ_JBHTGR010000002.1"/>
</dbReference>
<dbReference type="Gene3D" id="1.10.10.60">
    <property type="entry name" value="Homeodomain-like"/>
    <property type="match status" value="1"/>
</dbReference>
<dbReference type="PANTHER" id="PTHR43479">
    <property type="entry name" value="ACREF/ENVCD OPERON REPRESSOR-RELATED"/>
    <property type="match status" value="1"/>
</dbReference>
<dbReference type="Pfam" id="PF00440">
    <property type="entry name" value="TetR_N"/>
    <property type="match status" value="1"/>
</dbReference>
<sequence length="197" mass="22573">MLSLREQKTQKKKDDIVQSALQMIAEKGYHATTMEDIASNLLMTKGSVYYYFKNKQDLLFQSQKSLLEQSIRNIDDIMQKHLTTAEKLEETMAQHTDYLITERTGFGMGLRPEQFFEGGQLKDIIDLRDTYSSKIDSLIAIGIEEGSFHDVDITIVRNIIVGAMNYVIEWYSPEGTWSQATLARSISSYLKLILVKD</sequence>
<accession>A0ABW2UPV0</accession>
<dbReference type="InterPro" id="IPR009057">
    <property type="entry name" value="Homeodomain-like_sf"/>
</dbReference>
<evidence type="ECO:0000259" key="4">
    <source>
        <dbReference type="PROSITE" id="PS50977"/>
    </source>
</evidence>
<dbReference type="Proteomes" id="UP001596620">
    <property type="component" value="Unassembled WGS sequence"/>
</dbReference>
<dbReference type="InterPro" id="IPR041490">
    <property type="entry name" value="KstR2_TetR_C"/>
</dbReference>
<comment type="caution">
    <text evidence="5">The sequence shown here is derived from an EMBL/GenBank/DDBJ whole genome shotgun (WGS) entry which is preliminary data.</text>
</comment>
<dbReference type="PANTHER" id="PTHR43479:SF11">
    <property type="entry name" value="ACREF_ENVCD OPERON REPRESSOR-RELATED"/>
    <property type="match status" value="1"/>
</dbReference>
<dbReference type="EMBL" id="JBHTGR010000002">
    <property type="protein sequence ID" value="MFC7745927.1"/>
    <property type="molecule type" value="Genomic_DNA"/>
</dbReference>
<dbReference type="SUPFAM" id="SSF48498">
    <property type="entry name" value="Tetracyclin repressor-like, C-terminal domain"/>
    <property type="match status" value="1"/>
</dbReference>
<proteinExistence type="predicted"/>
<dbReference type="PROSITE" id="PS50977">
    <property type="entry name" value="HTH_TETR_2"/>
    <property type="match status" value="1"/>
</dbReference>
<feature type="DNA-binding region" description="H-T-H motif" evidence="3">
    <location>
        <begin position="33"/>
        <end position="52"/>
    </location>
</feature>
<dbReference type="Pfam" id="PF17932">
    <property type="entry name" value="TetR_C_24"/>
    <property type="match status" value="1"/>
</dbReference>
<reference evidence="6" key="1">
    <citation type="journal article" date="2019" name="Int. J. Syst. Evol. Microbiol.">
        <title>The Global Catalogue of Microorganisms (GCM) 10K type strain sequencing project: providing services to taxonomists for standard genome sequencing and annotation.</title>
        <authorList>
            <consortium name="The Broad Institute Genomics Platform"/>
            <consortium name="The Broad Institute Genome Sequencing Center for Infectious Disease"/>
            <person name="Wu L."/>
            <person name="Ma J."/>
        </authorList>
    </citation>
    <scope>NUCLEOTIDE SEQUENCE [LARGE SCALE GENOMIC DNA]</scope>
    <source>
        <strain evidence="6">JCM 30234</strain>
    </source>
</reference>
<keyword evidence="6" id="KW-1185">Reference proteome</keyword>
<evidence type="ECO:0000313" key="6">
    <source>
        <dbReference type="Proteomes" id="UP001596620"/>
    </source>
</evidence>
<name>A0ABW2UPV0_9BACI</name>
<dbReference type="InterPro" id="IPR036271">
    <property type="entry name" value="Tet_transcr_reg_TetR-rel_C_sf"/>
</dbReference>
<feature type="domain" description="HTH tetR-type" evidence="4">
    <location>
        <begin position="10"/>
        <end position="70"/>
    </location>
</feature>
<dbReference type="Gene3D" id="1.10.357.10">
    <property type="entry name" value="Tetracycline Repressor, domain 2"/>
    <property type="match status" value="1"/>
</dbReference>
<evidence type="ECO:0000256" key="1">
    <source>
        <dbReference type="ARBA" id="ARBA00022491"/>
    </source>
</evidence>
<dbReference type="InterPro" id="IPR001647">
    <property type="entry name" value="HTH_TetR"/>
</dbReference>
<dbReference type="SUPFAM" id="SSF46689">
    <property type="entry name" value="Homeodomain-like"/>
    <property type="match status" value="1"/>
</dbReference>
<dbReference type="PRINTS" id="PR00455">
    <property type="entry name" value="HTHTETR"/>
</dbReference>
<organism evidence="5 6">
    <name type="scientific">Lentibacillus kimchii</name>
    <dbReference type="NCBI Taxonomy" id="1542911"/>
    <lineage>
        <taxon>Bacteria</taxon>
        <taxon>Bacillati</taxon>
        <taxon>Bacillota</taxon>
        <taxon>Bacilli</taxon>
        <taxon>Bacillales</taxon>
        <taxon>Bacillaceae</taxon>
        <taxon>Lentibacillus</taxon>
    </lineage>
</organism>
<evidence type="ECO:0000256" key="2">
    <source>
        <dbReference type="ARBA" id="ARBA00023125"/>
    </source>
</evidence>
<evidence type="ECO:0000256" key="3">
    <source>
        <dbReference type="PROSITE-ProRule" id="PRU00335"/>
    </source>
</evidence>
<dbReference type="InterPro" id="IPR050624">
    <property type="entry name" value="HTH-type_Tx_Regulator"/>
</dbReference>
<gene>
    <name evidence="5" type="ORF">ACFQU8_01545</name>
</gene>
<evidence type="ECO:0000313" key="5">
    <source>
        <dbReference type="EMBL" id="MFC7745927.1"/>
    </source>
</evidence>
<keyword evidence="1" id="KW-0678">Repressor</keyword>
<keyword evidence="2 3" id="KW-0238">DNA-binding</keyword>
<protein>
    <submittedName>
        <fullName evidence="5">TetR/AcrR family transcriptional regulator</fullName>
    </submittedName>
</protein>